<dbReference type="SMART" id="SM00091">
    <property type="entry name" value="PAS"/>
    <property type="match status" value="1"/>
</dbReference>
<dbReference type="SUPFAM" id="SSF55785">
    <property type="entry name" value="PYP-like sensor domain (PAS domain)"/>
    <property type="match status" value="1"/>
</dbReference>
<dbReference type="Gene3D" id="3.30.450.40">
    <property type="match status" value="1"/>
</dbReference>
<dbReference type="InterPro" id="IPR003594">
    <property type="entry name" value="HATPase_dom"/>
</dbReference>
<dbReference type="Proteomes" id="UP000287394">
    <property type="component" value="Chromosome"/>
</dbReference>
<dbReference type="SMART" id="SM00065">
    <property type="entry name" value="GAF"/>
    <property type="match status" value="1"/>
</dbReference>
<evidence type="ECO:0000313" key="2">
    <source>
        <dbReference type="Proteomes" id="UP000287394"/>
    </source>
</evidence>
<dbReference type="SUPFAM" id="SSF55781">
    <property type="entry name" value="GAF domain-like"/>
    <property type="match status" value="1"/>
</dbReference>
<name>A0A402D316_9BACT</name>
<dbReference type="SUPFAM" id="SSF55874">
    <property type="entry name" value="ATPase domain of HSP90 chaperone/DNA topoisomerase II/histidine kinase"/>
    <property type="match status" value="1"/>
</dbReference>
<dbReference type="KEGG" id="ccot:CCAX7_004260"/>
<dbReference type="Pfam" id="PF08448">
    <property type="entry name" value="PAS_4"/>
    <property type="match status" value="1"/>
</dbReference>
<sequence>MDVPRGEQDRVLETVAAADLSAETPHQLRRIADSAPLLIGYVGVDLRYRFNNRAYTEWFGLTGDEMRGKHIADIVGPVAFAAAKEHLDAACSGHVTQFDTHMSYQRGGSRYVHTTFVPDTAAGGEVQGIAIFVTDNSRLLQAQTDLMEAYKREVIVNTIGRAARSATDPMLILKTTTEVLGKALNADRCYYVTYDQKRGRGTVGPDWNRDGLESIAGEYDMFAYHLNRNAAYLSGTTDVVEDSFALPDNAMSVKLGLRALVRAPVHQNEVMTALVVAMSDQPRLWTERDISLVETIATQTRGAVEAARARLRERSFLRDVLSSVTGGKLLLCDHPGQLPPVRTLIHGPIPMDSTAALRAIRHETQQAAQKCGHAAEREVDLLTAASEAGMNAIVHAGGGTAYVSYSDDGVVQVRVEDQGLGITMENLPKAAFARGFSTKSTLGHGLKMMLETADRVYLLTGSTGTIVILEQERVQPLPAWL</sequence>
<dbReference type="InterPro" id="IPR000014">
    <property type="entry name" value="PAS"/>
</dbReference>
<evidence type="ECO:0000313" key="1">
    <source>
        <dbReference type="EMBL" id="BDI28375.1"/>
    </source>
</evidence>
<dbReference type="EMBL" id="AP025739">
    <property type="protein sequence ID" value="BDI28375.1"/>
    <property type="molecule type" value="Genomic_DNA"/>
</dbReference>
<dbReference type="Pfam" id="PF13581">
    <property type="entry name" value="HATPase_c_2"/>
    <property type="match status" value="1"/>
</dbReference>
<protein>
    <submittedName>
        <fullName evidence="1">Uncharacterized protein</fullName>
    </submittedName>
</protein>
<keyword evidence="2" id="KW-1185">Reference proteome</keyword>
<organism evidence="1 2">
    <name type="scientific">Capsulimonas corticalis</name>
    <dbReference type="NCBI Taxonomy" id="2219043"/>
    <lineage>
        <taxon>Bacteria</taxon>
        <taxon>Bacillati</taxon>
        <taxon>Armatimonadota</taxon>
        <taxon>Armatimonadia</taxon>
        <taxon>Capsulimonadales</taxon>
        <taxon>Capsulimonadaceae</taxon>
        <taxon>Capsulimonas</taxon>
    </lineage>
</organism>
<dbReference type="InterPro" id="IPR003018">
    <property type="entry name" value="GAF"/>
</dbReference>
<dbReference type="AlphaFoldDB" id="A0A402D316"/>
<dbReference type="RefSeq" id="WP_119323879.1">
    <property type="nucleotide sequence ID" value="NZ_AP025739.1"/>
</dbReference>
<dbReference type="InterPro" id="IPR013656">
    <property type="entry name" value="PAS_4"/>
</dbReference>
<reference evidence="1 2" key="1">
    <citation type="journal article" date="2019" name="Int. J. Syst. Evol. Microbiol.">
        <title>Capsulimonas corticalis gen. nov., sp. nov., an aerobic capsulated bacterium, of a novel bacterial order, Capsulimonadales ord. nov., of the class Armatimonadia of the phylum Armatimonadetes.</title>
        <authorList>
            <person name="Li J."/>
            <person name="Kudo C."/>
            <person name="Tonouchi A."/>
        </authorList>
    </citation>
    <scope>NUCLEOTIDE SEQUENCE [LARGE SCALE GENOMIC DNA]</scope>
    <source>
        <strain evidence="1 2">AX-7</strain>
    </source>
</reference>
<accession>A0A402D316</accession>
<dbReference type="Pfam" id="PF01590">
    <property type="entry name" value="GAF"/>
    <property type="match status" value="1"/>
</dbReference>
<dbReference type="Gene3D" id="3.30.565.10">
    <property type="entry name" value="Histidine kinase-like ATPase, C-terminal domain"/>
    <property type="match status" value="1"/>
</dbReference>
<dbReference type="OrthoDB" id="9797605at2"/>
<dbReference type="NCBIfam" id="TIGR00229">
    <property type="entry name" value="sensory_box"/>
    <property type="match status" value="1"/>
</dbReference>
<gene>
    <name evidence="1" type="ORF">CCAX7_004260</name>
</gene>
<dbReference type="InterPro" id="IPR029016">
    <property type="entry name" value="GAF-like_dom_sf"/>
</dbReference>
<dbReference type="InterPro" id="IPR036890">
    <property type="entry name" value="HATPase_C_sf"/>
</dbReference>
<dbReference type="InterPro" id="IPR035965">
    <property type="entry name" value="PAS-like_dom_sf"/>
</dbReference>
<dbReference type="Gene3D" id="3.30.450.20">
    <property type="entry name" value="PAS domain"/>
    <property type="match status" value="1"/>
</dbReference>
<proteinExistence type="predicted"/>
<dbReference type="CDD" id="cd00130">
    <property type="entry name" value="PAS"/>
    <property type="match status" value="1"/>
</dbReference>